<accession>A0A3A8KB16</accession>
<keyword evidence="2" id="KW-0732">Signal</keyword>
<feature type="chain" id="PRO_5017231708" description="Lipoprotein" evidence="2">
    <location>
        <begin position="21"/>
        <end position="213"/>
    </location>
</feature>
<comment type="caution">
    <text evidence="3">The sequence shown here is derived from an EMBL/GenBank/DDBJ whole genome shotgun (WGS) entry which is preliminary data.</text>
</comment>
<sequence length="213" mass="22565">MGAMRMLGWGVLLLSTACGASRTAVTKAEPGTGGSGRASDESAVASTTRRYVDEDLGFEIVRPTAEWQLDETNERTPEGLAIPVILRHRVTGAQVVLQVAPGVATPVQFAERLTQGLRQQPGFTTTDPQPIALSDNAVGFDFQVGEGVRGKVAVREGNSGRVLMMLATWPTEASADITESVDALMAGVRPLPEPSVAVRSTPRVSEKEPGDPR</sequence>
<evidence type="ECO:0000256" key="2">
    <source>
        <dbReference type="SAM" id="SignalP"/>
    </source>
</evidence>
<dbReference type="EMBL" id="RAWE01000028">
    <property type="protein sequence ID" value="RKH04527.1"/>
    <property type="molecule type" value="Genomic_DNA"/>
</dbReference>
<reference evidence="4" key="1">
    <citation type="submission" date="2018-09" db="EMBL/GenBank/DDBJ databases">
        <authorList>
            <person name="Livingstone P.G."/>
            <person name="Whitworth D.E."/>
        </authorList>
    </citation>
    <scope>NUCLEOTIDE SEQUENCE [LARGE SCALE GENOMIC DNA]</scope>
    <source>
        <strain evidence="4">CA043D</strain>
    </source>
</reference>
<name>A0A3A8KB16_9BACT</name>
<keyword evidence="4" id="KW-1185">Reference proteome</keyword>
<dbReference type="Proteomes" id="UP000268313">
    <property type="component" value="Unassembled WGS sequence"/>
</dbReference>
<gene>
    <name evidence="3" type="ORF">D7X32_10725</name>
</gene>
<feature type="region of interest" description="Disordered" evidence="1">
    <location>
        <begin position="191"/>
        <end position="213"/>
    </location>
</feature>
<dbReference type="RefSeq" id="WP_120602479.1">
    <property type="nucleotide sequence ID" value="NZ_JABFJX010000031.1"/>
</dbReference>
<feature type="compositionally biased region" description="Basic and acidic residues" evidence="1">
    <location>
        <begin position="204"/>
        <end position="213"/>
    </location>
</feature>
<evidence type="ECO:0000256" key="1">
    <source>
        <dbReference type="SAM" id="MobiDB-lite"/>
    </source>
</evidence>
<feature type="region of interest" description="Disordered" evidence="1">
    <location>
        <begin position="25"/>
        <end position="45"/>
    </location>
</feature>
<dbReference type="AlphaFoldDB" id="A0A3A8KB16"/>
<organism evidence="3 4">
    <name type="scientific">Corallococcus carmarthensis</name>
    <dbReference type="NCBI Taxonomy" id="2316728"/>
    <lineage>
        <taxon>Bacteria</taxon>
        <taxon>Pseudomonadati</taxon>
        <taxon>Myxococcota</taxon>
        <taxon>Myxococcia</taxon>
        <taxon>Myxococcales</taxon>
        <taxon>Cystobacterineae</taxon>
        <taxon>Myxococcaceae</taxon>
        <taxon>Corallococcus</taxon>
    </lineage>
</organism>
<feature type="signal peptide" evidence="2">
    <location>
        <begin position="1"/>
        <end position="20"/>
    </location>
</feature>
<evidence type="ECO:0000313" key="4">
    <source>
        <dbReference type="Proteomes" id="UP000268313"/>
    </source>
</evidence>
<dbReference type="OrthoDB" id="5382213at2"/>
<proteinExistence type="predicted"/>
<protein>
    <recommendedName>
        <fullName evidence="5">Lipoprotein</fullName>
    </recommendedName>
</protein>
<dbReference type="PROSITE" id="PS51257">
    <property type="entry name" value="PROKAR_LIPOPROTEIN"/>
    <property type="match status" value="1"/>
</dbReference>
<evidence type="ECO:0008006" key="5">
    <source>
        <dbReference type="Google" id="ProtNLM"/>
    </source>
</evidence>
<evidence type="ECO:0000313" key="3">
    <source>
        <dbReference type="EMBL" id="RKH04527.1"/>
    </source>
</evidence>